<proteinExistence type="predicted"/>
<name>A0AAW4NRJ9_9BACT</name>
<comment type="caution">
    <text evidence="2">The sequence shown here is derived from an EMBL/GenBank/DDBJ whole genome shotgun (WGS) entry which is preliminary data.</text>
</comment>
<feature type="region of interest" description="Disordered" evidence="1">
    <location>
        <begin position="24"/>
        <end position="65"/>
    </location>
</feature>
<organism evidence="2 3">
    <name type="scientific">Segatella salivae</name>
    <dbReference type="NCBI Taxonomy" id="228604"/>
    <lineage>
        <taxon>Bacteria</taxon>
        <taxon>Pseudomonadati</taxon>
        <taxon>Bacteroidota</taxon>
        <taxon>Bacteroidia</taxon>
        <taxon>Bacteroidales</taxon>
        <taxon>Prevotellaceae</taxon>
        <taxon>Segatella</taxon>
    </lineage>
</organism>
<feature type="compositionally biased region" description="Acidic residues" evidence="1">
    <location>
        <begin position="56"/>
        <end position="65"/>
    </location>
</feature>
<dbReference type="EMBL" id="JAHXRF010000004">
    <property type="protein sequence ID" value="MBW4865139.1"/>
    <property type="molecule type" value="Genomic_DNA"/>
</dbReference>
<protein>
    <submittedName>
        <fullName evidence="2">Uncharacterized protein</fullName>
    </submittedName>
</protein>
<reference evidence="2" key="1">
    <citation type="submission" date="2021-07" db="EMBL/GenBank/DDBJ databases">
        <title>Genomic diversity and antimicrobial resistance of Prevotella spp. isolated from chronic lung disease airways.</title>
        <authorList>
            <person name="Webb K.A."/>
            <person name="Olagoke O.S."/>
            <person name="Baird T."/>
            <person name="Neill J."/>
            <person name="Pham A."/>
            <person name="Wells T.J."/>
            <person name="Ramsay K.A."/>
            <person name="Bell S.C."/>
            <person name="Sarovich D.S."/>
            <person name="Price E.P."/>
        </authorList>
    </citation>
    <scope>NUCLEOTIDE SEQUENCE</scope>
    <source>
        <strain evidence="2">SCHI0047.S.3</strain>
    </source>
</reference>
<gene>
    <name evidence="2" type="ORF">KZY68_03690</name>
</gene>
<sequence>MKSYSKPFTKTLQLEFDSMLLAGSGGSASAGQFTPGGSSSGSGGATPPPAKFNPFMEEDNDSDGL</sequence>
<dbReference type="AlphaFoldDB" id="A0AAW4NRJ9"/>
<dbReference type="Proteomes" id="UP001196873">
    <property type="component" value="Unassembled WGS sequence"/>
</dbReference>
<evidence type="ECO:0000256" key="1">
    <source>
        <dbReference type="SAM" id="MobiDB-lite"/>
    </source>
</evidence>
<evidence type="ECO:0000313" key="2">
    <source>
        <dbReference type="EMBL" id="MBW4865139.1"/>
    </source>
</evidence>
<accession>A0AAW4NRJ9</accession>
<dbReference type="RefSeq" id="WP_219427406.1">
    <property type="nucleotide sequence ID" value="NZ_CAUVMP010000010.1"/>
</dbReference>
<evidence type="ECO:0000313" key="3">
    <source>
        <dbReference type="Proteomes" id="UP001196873"/>
    </source>
</evidence>